<name>A0A1A7C045_9BURK</name>
<protein>
    <submittedName>
        <fullName evidence="1">Uncharacterized protein</fullName>
    </submittedName>
</protein>
<dbReference type="AlphaFoldDB" id="A0A1A7C045"/>
<sequence length="68" mass="7551">MLTRKTAIERLRTVGTLRDGHAPDSTVSLADATDPLARRIATVVIKRYRNPERGQRMLAPSTAHMVLP</sequence>
<organism evidence="1 2">
    <name type="scientific">Janthinobacterium psychrotolerans</name>
    <dbReference type="NCBI Taxonomy" id="1747903"/>
    <lineage>
        <taxon>Bacteria</taxon>
        <taxon>Pseudomonadati</taxon>
        <taxon>Pseudomonadota</taxon>
        <taxon>Betaproteobacteria</taxon>
        <taxon>Burkholderiales</taxon>
        <taxon>Oxalobacteraceae</taxon>
        <taxon>Janthinobacterium</taxon>
    </lineage>
</organism>
<dbReference type="Proteomes" id="UP000092713">
    <property type="component" value="Unassembled WGS sequence"/>
</dbReference>
<gene>
    <name evidence="1" type="ORF">ASR47_1003362</name>
</gene>
<dbReference type="RefSeq" id="WP_065309909.1">
    <property type="nucleotide sequence ID" value="NZ_LOCQ01000060.1"/>
</dbReference>
<keyword evidence="2" id="KW-1185">Reference proteome</keyword>
<comment type="caution">
    <text evidence="1">The sequence shown here is derived from an EMBL/GenBank/DDBJ whole genome shotgun (WGS) entry which is preliminary data.</text>
</comment>
<dbReference type="EMBL" id="LOCQ01000060">
    <property type="protein sequence ID" value="OBV37698.1"/>
    <property type="molecule type" value="Genomic_DNA"/>
</dbReference>
<reference evidence="1 2" key="1">
    <citation type="submission" date="2016-04" db="EMBL/GenBank/DDBJ databases">
        <title>Draft genome sequence of Janthinobacterium psychrotolerans sp. nov., isolated from freshwater sediments in Denmark.</title>
        <authorList>
            <person name="Gong X."/>
            <person name="Skrivergaard S."/>
            <person name="Korsgaard B.S."/>
            <person name="Schreiber L."/>
            <person name="Marshall I.P."/>
            <person name="Finster K."/>
            <person name="Schramm A."/>
        </authorList>
    </citation>
    <scope>NUCLEOTIDE SEQUENCE [LARGE SCALE GENOMIC DNA]</scope>
    <source>
        <strain evidence="1 2">S3-2</strain>
    </source>
</reference>
<dbReference type="STRING" id="1747903.ASR47_1003362"/>
<proteinExistence type="predicted"/>
<accession>A0A1A7C045</accession>
<evidence type="ECO:0000313" key="1">
    <source>
        <dbReference type="EMBL" id="OBV37698.1"/>
    </source>
</evidence>
<evidence type="ECO:0000313" key="2">
    <source>
        <dbReference type="Proteomes" id="UP000092713"/>
    </source>
</evidence>